<keyword evidence="3" id="KW-1185">Reference proteome</keyword>
<sequence>MANWEPQHPSRTTSRFPAPGIFVNVEFGVSFTNRNRPHTAQLNYTSRRMQERLARQRREQDELLLEERNHRHPFEQPLWSGPHPSTLTPGSGDPNYRRNRQQQRQQQQRSLGVRTREQHERGSSAPPSLTERPQMPTSPVSPIMSIQHTSSMPVEGFERPLPPLPSQYRLGEDDLPWSTEPWYRPDRPSSPENAAPSVIGIEVENRRGEDPQRVRELEDLHLAMLSVDSLPHDGWEAWTWDSVGEMPRGPRSLGWAVRTDDAGNTSVVSPVRSPPPPYVVSQWESNWDSWESWGWEMRPRSSG</sequence>
<name>A0A1L7WXR5_9HELO</name>
<dbReference type="OrthoDB" id="5207413at2759"/>
<dbReference type="Proteomes" id="UP000184330">
    <property type="component" value="Unassembled WGS sequence"/>
</dbReference>
<organism evidence="2 3">
    <name type="scientific">Phialocephala subalpina</name>
    <dbReference type="NCBI Taxonomy" id="576137"/>
    <lineage>
        <taxon>Eukaryota</taxon>
        <taxon>Fungi</taxon>
        <taxon>Dikarya</taxon>
        <taxon>Ascomycota</taxon>
        <taxon>Pezizomycotina</taxon>
        <taxon>Leotiomycetes</taxon>
        <taxon>Helotiales</taxon>
        <taxon>Mollisiaceae</taxon>
        <taxon>Phialocephala</taxon>
        <taxon>Phialocephala fortinii species complex</taxon>
    </lineage>
</organism>
<gene>
    <name evidence="2" type="ORF">PAC_07448</name>
</gene>
<dbReference type="EMBL" id="FJOG01000010">
    <property type="protein sequence ID" value="CZR57559.1"/>
    <property type="molecule type" value="Genomic_DNA"/>
</dbReference>
<proteinExistence type="predicted"/>
<evidence type="ECO:0000313" key="3">
    <source>
        <dbReference type="Proteomes" id="UP000184330"/>
    </source>
</evidence>
<protein>
    <submittedName>
        <fullName evidence="2">Uncharacterized protein</fullName>
    </submittedName>
</protein>
<dbReference type="AlphaFoldDB" id="A0A1L7WXR5"/>
<accession>A0A1L7WXR5</accession>
<evidence type="ECO:0000313" key="2">
    <source>
        <dbReference type="EMBL" id="CZR57559.1"/>
    </source>
</evidence>
<reference evidence="2 3" key="1">
    <citation type="submission" date="2016-03" db="EMBL/GenBank/DDBJ databases">
        <authorList>
            <person name="Ploux O."/>
        </authorList>
    </citation>
    <scope>NUCLEOTIDE SEQUENCE [LARGE SCALE GENOMIC DNA]</scope>
    <source>
        <strain evidence="2 3">UAMH 11012</strain>
    </source>
</reference>
<evidence type="ECO:0000256" key="1">
    <source>
        <dbReference type="SAM" id="MobiDB-lite"/>
    </source>
</evidence>
<feature type="region of interest" description="Disordered" evidence="1">
    <location>
        <begin position="73"/>
        <end position="139"/>
    </location>
</feature>